<gene>
    <name evidence="5" type="ORF">IDH44_03840</name>
</gene>
<dbReference type="EMBL" id="JACXIZ010000010">
    <property type="protein sequence ID" value="MBD2844310.1"/>
    <property type="molecule type" value="Genomic_DNA"/>
</dbReference>
<reference evidence="5" key="1">
    <citation type="submission" date="2020-09" db="EMBL/GenBank/DDBJ databases">
        <title>A novel bacterium of genus Paenibacillus, isolated from South China Sea.</title>
        <authorList>
            <person name="Huang H."/>
            <person name="Mo K."/>
            <person name="Hu Y."/>
        </authorList>
    </citation>
    <scope>NUCLEOTIDE SEQUENCE</scope>
    <source>
        <strain evidence="5">IB182496</strain>
    </source>
</reference>
<dbReference type="SMART" id="SM00342">
    <property type="entry name" value="HTH_ARAC"/>
    <property type="match status" value="1"/>
</dbReference>
<dbReference type="PROSITE" id="PS00041">
    <property type="entry name" value="HTH_ARAC_FAMILY_1"/>
    <property type="match status" value="1"/>
</dbReference>
<keyword evidence="1" id="KW-0805">Transcription regulation</keyword>
<dbReference type="Proteomes" id="UP000621560">
    <property type="component" value="Unassembled WGS sequence"/>
</dbReference>
<accession>A0A927BRA3</accession>
<feature type="domain" description="HTH araC/xylS-type" evidence="4">
    <location>
        <begin position="135"/>
        <end position="233"/>
    </location>
</feature>
<dbReference type="PANTHER" id="PTHR43280">
    <property type="entry name" value="ARAC-FAMILY TRANSCRIPTIONAL REGULATOR"/>
    <property type="match status" value="1"/>
</dbReference>
<proteinExistence type="predicted"/>
<evidence type="ECO:0000256" key="3">
    <source>
        <dbReference type="ARBA" id="ARBA00023163"/>
    </source>
</evidence>
<evidence type="ECO:0000256" key="1">
    <source>
        <dbReference type="ARBA" id="ARBA00023015"/>
    </source>
</evidence>
<comment type="caution">
    <text evidence="5">The sequence shown here is derived from an EMBL/GenBank/DDBJ whole genome shotgun (WGS) entry which is preliminary data.</text>
</comment>
<dbReference type="PROSITE" id="PS01124">
    <property type="entry name" value="HTH_ARAC_FAMILY_2"/>
    <property type="match status" value="1"/>
</dbReference>
<dbReference type="InterPro" id="IPR018060">
    <property type="entry name" value="HTH_AraC"/>
</dbReference>
<dbReference type="Pfam" id="PF12833">
    <property type="entry name" value="HTH_18"/>
    <property type="match status" value="1"/>
</dbReference>
<keyword evidence="6" id="KW-1185">Reference proteome</keyword>
<dbReference type="RefSeq" id="WP_190914873.1">
    <property type="nucleotide sequence ID" value="NZ_JACXIZ010000010.1"/>
</dbReference>
<keyword evidence="3" id="KW-0804">Transcription</keyword>
<dbReference type="PANTHER" id="PTHR43280:SF28">
    <property type="entry name" value="HTH-TYPE TRANSCRIPTIONAL ACTIVATOR RHAS"/>
    <property type="match status" value="1"/>
</dbReference>
<keyword evidence="2" id="KW-0238">DNA-binding</keyword>
<organism evidence="5 6">
    <name type="scientific">Paenibacillus sabuli</name>
    <dbReference type="NCBI Taxonomy" id="2772509"/>
    <lineage>
        <taxon>Bacteria</taxon>
        <taxon>Bacillati</taxon>
        <taxon>Bacillota</taxon>
        <taxon>Bacilli</taxon>
        <taxon>Bacillales</taxon>
        <taxon>Paenibacillaceae</taxon>
        <taxon>Paenibacillus</taxon>
    </lineage>
</organism>
<dbReference type="AlphaFoldDB" id="A0A927BRA3"/>
<evidence type="ECO:0000256" key="2">
    <source>
        <dbReference type="ARBA" id="ARBA00023125"/>
    </source>
</evidence>
<dbReference type="PRINTS" id="PR00032">
    <property type="entry name" value="HTHARAC"/>
</dbReference>
<dbReference type="SUPFAM" id="SSF46689">
    <property type="entry name" value="Homeodomain-like"/>
    <property type="match status" value="2"/>
</dbReference>
<evidence type="ECO:0000259" key="4">
    <source>
        <dbReference type="PROSITE" id="PS01124"/>
    </source>
</evidence>
<dbReference type="GO" id="GO:0043565">
    <property type="term" value="F:sequence-specific DNA binding"/>
    <property type="evidence" value="ECO:0007669"/>
    <property type="project" value="InterPro"/>
</dbReference>
<protein>
    <submittedName>
        <fullName evidence="5">Helix-turn-helix transcriptional regulator</fullName>
    </submittedName>
</protein>
<dbReference type="InterPro" id="IPR020449">
    <property type="entry name" value="Tscrpt_reg_AraC-type_HTH"/>
</dbReference>
<dbReference type="InterPro" id="IPR018062">
    <property type="entry name" value="HTH_AraC-typ_CS"/>
</dbReference>
<evidence type="ECO:0000313" key="6">
    <source>
        <dbReference type="Proteomes" id="UP000621560"/>
    </source>
</evidence>
<sequence length="236" mass="27770">MIKQRRLLDQSQVFEVLFDEPPVFMITPQQSQQFYNYFLAADVQETLHWIQKKFKQLHDRDAYAYHHYQLCEEIINQTQKSLHSLQIPEEALDPLPVHSHYCATYTSLVEWTEEYVQMALNAVQAKKNLTDSTMAFIVNYMEQHYADDLSLDLLASKLKITSSYLSGLFKNKIGVNFKQYLNAIRMKQAEHLLLHTNLKIQDIADQVGYRSLTPFMRMFKKTTGHTPSEYRRSHAE</sequence>
<name>A0A927BRA3_9BACL</name>
<dbReference type="Gene3D" id="1.10.10.60">
    <property type="entry name" value="Homeodomain-like"/>
    <property type="match status" value="2"/>
</dbReference>
<dbReference type="GO" id="GO:0003700">
    <property type="term" value="F:DNA-binding transcription factor activity"/>
    <property type="evidence" value="ECO:0007669"/>
    <property type="project" value="InterPro"/>
</dbReference>
<dbReference type="InterPro" id="IPR009057">
    <property type="entry name" value="Homeodomain-like_sf"/>
</dbReference>
<evidence type="ECO:0000313" key="5">
    <source>
        <dbReference type="EMBL" id="MBD2844310.1"/>
    </source>
</evidence>